<dbReference type="EMBL" id="JAQIZT010000006">
    <property type="protein sequence ID" value="KAJ6994574.1"/>
    <property type="molecule type" value="Genomic_DNA"/>
</dbReference>
<proteinExistence type="predicted"/>
<gene>
    <name evidence="2" type="ORF">NC653_017397</name>
</gene>
<reference evidence="2" key="1">
    <citation type="journal article" date="2023" name="Mol. Ecol. Resour.">
        <title>Chromosome-level genome assembly of a triploid poplar Populus alba 'Berolinensis'.</title>
        <authorList>
            <person name="Chen S."/>
            <person name="Yu Y."/>
            <person name="Wang X."/>
            <person name="Wang S."/>
            <person name="Zhang T."/>
            <person name="Zhou Y."/>
            <person name="He R."/>
            <person name="Meng N."/>
            <person name="Wang Y."/>
            <person name="Liu W."/>
            <person name="Liu Z."/>
            <person name="Liu J."/>
            <person name="Guo Q."/>
            <person name="Huang H."/>
            <person name="Sederoff R.R."/>
            <person name="Wang G."/>
            <person name="Qu G."/>
            <person name="Chen S."/>
        </authorList>
    </citation>
    <scope>NUCLEOTIDE SEQUENCE</scope>
    <source>
        <strain evidence="2">SC-2020</strain>
    </source>
</reference>
<accession>A0AAD6QQ61</accession>
<dbReference type="SUPFAM" id="SSF55008">
    <property type="entry name" value="HMA, heavy metal-associated domain"/>
    <property type="match status" value="1"/>
</dbReference>
<protein>
    <recommendedName>
        <fullName evidence="1">HMA domain-containing protein</fullName>
    </recommendedName>
</protein>
<feature type="domain" description="HMA" evidence="1">
    <location>
        <begin position="1"/>
        <end position="66"/>
    </location>
</feature>
<dbReference type="Pfam" id="PF00403">
    <property type="entry name" value="HMA"/>
    <property type="match status" value="1"/>
</dbReference>
<evidence type="ECO:0000313" key="3">
    <source>
        <dbReference type="Proteomes" id="UP001164929"/>
    </source>
</evidence>
<keyword evidence="3" id="KW-1185">Reference proteome</keyword>
<sequence length="167" mass="17774">MMCGACVSRVKSVLSADERVESAVVNMLTETGAVKLKPEALLEGEMSGSVAESLAKRLSECGFEAKKRVSGSGVAENVKMWEDMIKKKELIVKSRNSVLFAWTLVALCCGSHAFHILHSLGIHAGHGNHTNTLTCMQCTHDNAMFVSEVLHSSYVKGGLALGALGPG</sequence>
<dbReference type="AlphaFoldDB" id="A0AAD6QQ61"/>
<dbReference type="CDD" id="cd00371">
    <property type="entry name" value="HMA"/>
    <property type="match status" value="1"/>
</dbReference>
<comment type="caution">
    <text evidence="2">The sequence shown here is derived from an EMBL/GenBank/DDBJ whole genome shotgun (WGS) entry which is preliminary data.</text>
</comment>
<dbReference type="Gene3D" id="3.30.70.100">
    <property type="match status" value="1"/>
</dbReference>
<organism evidence="2 3">
    <name type="scientific">Populus alba x Populus x berolinensis</name>
    <dbReference type="NCBI Taxonomy" id="444605"/>
    <lineage>
        <taxon>Eukaryota</taxon>
        <taxon>Viridiplantae</taxon>
        <taxon>Streptophyta</taxon>
        <taxon>Embryophyta</taxon>
        <taxon>Tracheophyta</taxon>
        <taxon>Spermatophyta</taxon>
        <taxon>Magnoliopsida</taxon>
        <taxon>eudicotyledons</taxon>
        <taxon>Gunneridae</taxon>
        <taxon>Pentapetalae</taxon>
        <taxon>rosids</taxon>
        <taxon>fabids</taxon>
        <taxon>Malpighiales</taxon>
        <taxon>Salicaceae</taxon>
        <taxon>Saliceae</taxon>
        <taxon>Populus</taxon>
    </lineage>
</organism>
<dbReference type="Proteomes" id="UP001164929">
    <property type="component" value="Chromosome 6"/>
</dbReference>
<dbReference type="InterPro" id="IPR006121">
    <property type="entry name" value="HMA_dom"/>
</dbReference>
<dbReference type="InterPro" id="IPR036163">
    <property type="entry name" value="HMA_dom_sf"/>
</dbReference>
<evidence type="ECO:0000259" key="1">
    <source>
        <dbReference type="PROSITE" id="PS50846"/>
    </source>
</evidence>
<dbReference type="PROSITE" id="PS50846">
    <property type="entry name" value="HMA_2"/>
    <property type="match status" value="1"/>
</dbReference>
<name>A0AAD6QQ61_9ROSI</name>
<dbReference type="GO" id="GO:0046872">
    <property type="term" value="F:metal ion binding"/>
    <property type="evidence" value="ECO:0007669"/>
    <property type="project" value="InterPro"/>
</dbReference>
<evidence type="ECO:0000313" key="2">
    <source>
        <dbReference type="EMBL" id="KAJ6994574.1"/>
    </source>
</evidence>